<comment type="caution">
    <text evidence="3">The sequence shown here is derived from an EMBL/GenBank/DDBJ whole genome shotgun (WGS) entry which is preliminary data.</text>
</comment>
<dbReference type="Proteomes" id="UP000277007">
    <property type="component" value="Unassembled WGS sequence"/>
</dbReference>
<dbReference type="InterPro" id="IPR036188">
    <property type="entry name" value="FAD/NAD-bd_sf"/>
</dbReference>
<keyword evidence="1" id="KW-0560">Oxidoreductase</keyword>
<evidence type="ECO:0000313" key="3">
    <source>
        <dbReference type="EMBL" id="RTR21913.1"/>
    </source>
</evidence>
<dbReference type="AlphaFoldDB" id="A0A431VJF7"/>
<name>A0A431VJF7_9PROT</name>
<sequence>MRQAIVLGAGMVGIGTALHLQQRGWAVTVVDRRGPGQETSYGNAGIIQSEAVSPHAMPRGVRRLLAMATGQTNDVHYHPGALPDHAEPLARYWWHSEPDRHRRISDAYARLIAAATAEHGALMAGCAANGRPVDGLVRREGFRAIFRDPADFDEAVAEVEHHRQRWGVRYATLTPAELARAEPALTQSGVAAIHGAIHWLDPWTLSDPGALVAAYAQSFVKAGGRLVQGDAATLTAGPGDGWSVTTDDGPVEADAAVVALGPWSPALLQPLGYRFPMVRKRGYHQHYSGGGLSLPLLDADFGCVLAPMARGLRITTGAQLTHADAPADPVQLARAEAAARALLDLGDPVNPTPWFGTRPCMPDMLPVIGQAPRHPGLWLHFGHGHQGLTMGPASGRLLAELMSGERPFTDPDAFRPERR</sequence>
<dbReference type="GO" id="GO:0005737">
    <property type="term" value="C:cytoplasm"/>
    <property type="evidence" value="ECO:0007669"/>
    <property type="project" value="TreeGrafter"/>
</dbReference>
<dbReference type="GO" id="GO:0016491">
    <property type="term" value="F:oxidoreductase activity"/>
    <property type="evidence" value="ECO:0007669"/>
    <property type="project" value="UniProtKB-KW"/>
</dbReference>
<protein>
    <submittedName>
        <fullName evidence="3">FAD-binding oxidoreductase</fullName>
    </submittedName>
</protein>
<dbReference type="RefSeq" id="WP_126613629.1">
    <property type="nucleotide sequence ID" value="NZ_JBHUCY010000012.1"/>
</dbReference>
<dbReference type="Pfam" id="PF01266">
    <property type="entry name" value="DAO"/>
    <property type="match status" value="1"/>
</dbReference>
<evidence type="ECO:0000313" key="4">
    <source>
        <dbReference type="Proteomes" id="UP000277007"/>
    </source>
</evidence>
<dbReference type="OrthoDB" id="9805337at2"/>
<dbReference type="InterPro" id="IPR006076">
    <property type="entry name" value="FAD-dep_OxRdtase"/>
</dbReference>
<proteinExistence type="predicted"/>
<dbReference type="PANTHER" id="PTHR13847">
    <property type="entry name" value="SARCOSINE DEHYDROGENASE-RELATED"/>
    <property type="match status" value="1"/>
</dbReference>
<evidence type="ECO:0000259" key="2">
    <source>
        <dbReference type="Pfam" id="PF01266"/>
    </source>
</evidence>
<organism evidence="3 4">
    <name type="scientific">Azospirillum griseum</name>
    <dbReference type="NCBI Taxonomy" id="2496639"/>
    <lineage>
        <taxon>Bacteria</taxon>
        <taxon>Pseudomonadati</taxon>
        <taxon>Pseudomonadota</taxon>
        <taxon>Alphaproteobacteria</taxon>
        <taxon>Rhodospirillales</taxon>
        <taxon>Azospirillaceae</taxon>
        <taxon>Azospirillum</taxon>
    </lineage>
</organism>
<dbReference type="EMBL" id="RXMA01000005">
    <property type="protein sequence ID" value="RTR21913.1"/>
    <property type="molecule type" value="Genomic_DNA"/>
</dbReference>
<reference evidence="3 4" key="1">
    <citation type="submission" date="2018-12" db="EMBL/GenBank/DDBJ databases">
        <authorList>
            <person name="Yang Y."/>
        </authorList>
    </citation>
    <scope>NUCLEOTIDE SEQUENCE [LARGE SCALE GENOMIC DNA]</scope>
    <source>
        <strain evidence="3 4">L-25-5w-1</strain>
    </source>
</reference>
<dbReference type="PANTHER" id="PTHR13847:SF289">
    <property type="entry name" value="GLYCINE OXIDASE"/>
    <property type="match status" value="1"/>
</dbReference>
<dbReference type="SUPFAM" id="SSF51905">
    <property type="entry name" value="FAD/NAD(P)-binding domain"/>
    <property type="match status" value="1"/>
</dbReference>
<dbReference type="Gene3D" id="3.50.50.60">
    <property type="entry name" value="FAD/NAD(P)-binding domain"/>
    <property type="match status" value="2"/>
</dbReference>
<keyword evidence="4" id="KW-1185">Reference proteome</keyword>
<evidence type="ECO:0000256" key="1">
    <source>
        <dbReference type="ARBA" id="ARBA00023002"/>
    </source>
</evidence>
<feature type="domain" description="FAD dependent oxidoreductase" evidence="2">
    <location>
        <begin position="4"/>
        <end position="401"/>
    </location>
</feature>
<accession>A0A431VJF7</accession>
<gene>
    <name evidence="3" type="ORF">EJ903_07270</name>
</gene>
<dbReference type="Gene3D" id="3.30.9.10">
    <property type="entry name" value="D-Amino Acid Oxidase, subunit A, domain 2"/>
    <property type="match status" value="1"/>
</dbReference>